<feature type="compositionally biased region" description="Basic and acidic residues" evidence="1">
    <location>
        <begin position="1"/>
        <end position="10"/>
    </location>
</feature>
<feature type="compositionally biased region" description="Basic and acidic residues" evidence="1">
    <location>
        <begin position="57"/>
        <end position="83"/>
    </location>
</feature>
<sequence>MEDLRRHEPGPSRTSGTSLLITKQPEAKKKTTSRCYHYRVGTANSIPAKNGSLCQSHGDEDERIRRRHHESPSMEDLRHHEPGPSRTSGTSLLITKQPEAKKKTTSRCYHYRVGTTNSIPPKNGSLCQSHGDEDERIRRR</sequence>
<dbReference type="EMBL" id="KV862372">
    <property type="protein sequence ID" value="OIV89143.1"/>
    <property type="molecule type" value="Genomic_DNA"/>
</dbReference>
<dbReference type="Gramene" id="OIV89143">
    <property type="protein sequence ID" value="OIV89143"/>
    <property type="gene ID" value="TanjilG_26460"/>
</dbReference>
<dbReference type="Proteomes" id="UP000188354">
    <property type="component" value="Unassembled WGS sequence"/>
</dbReference>
<feature type="region of interest" description="Disordered" evidence="1">
    <location>
        <begin position="1"/>
        <end position="140"/>
    </location>
</feature>
<feature type="compositionally biased region" description="Polar residues" evidence="1">
    <location>
        <begin position="85"/>
        <end position="94"/>
    </location>
</feature>
<reference evidence="2 3" key="1">
    <citation type="journal article" date="2017" name="Plant Biotechnol. J.">
        <title>A comprehensive draft genome sequence for lupin (Lupinus angustifolius), an emerging health food: insights into plant-microbe interactions and legume evolution.</title>
        <authorList>
            <person name="Hane J.K."/>
            <person name="Ming Y."/>
            <person name="Kamphuis L.G."/>
            <person name="Nelson M.N."/>
            <person name="Garg G."/>
            <person name="Atkins C.A."/>
            <person name="Bayer P.E."/>
            <person name="Bravo A."/>
            <person name="Bringans S."/>
            <person name="Cannon S."/>
            <person name="Edwards D."/>
            <person name="Foley R."/>
            <person name="Gao L.L."/>
            <person name="Harrison M.J."/>
            <person name="Huang W."/>
            <person name="Hurgobin B."/>
            <person name="Li S."/>
            <person name="Liu C.W."/>
            <person name="McGrath A."/>
            <person name="Morahan G."/>
            <person name="Murray J."/>
            <person name="Weller J."/>
            <person name="Jian J."/>
            <person name="Singh K.B."/>
        </authorList>
    </citation>
    <scope>NUCLEOTIDE SEQUENCE [LARGE SCALE GENOMIC DNA]</scope>
    <source>
        <strain evidence="3">cv. Tanjil</strain>
        <tissue evidence="2">Whole plant</tissue>
    </source>
</reference>
<organism evidence="2 3">
    <name type="scientific">Lupinus angustifolius</name>
    <name type="common">Narrow-leaved blue lupine</name>
    <dbReference type="NCBI Taxonomy" id="3871"/>
    <lineage>
        <taxon>Eukaryota</taxon>
        <taxon>Viridiplantae</taxon>
        <taxon>Streptophyta</taxon>
        <taxon>Embryophyta</taxon>
        <taxon>Tracheophyta</taxon>
        <taxon>Spermatophyta</taxon>
        <taxon>Magnoliopsida</taxon>
        <taxon>eudicotyledons</taxon>
        <taxon>Gunneridae</taxon>
        <taxon>Pentapetalae</taxon>
        <taxon>rosids</taxon>
        <taxon>fabids</taxon>
        <taxon>Fabales</taxon>
        <taxon>Fabaceae</taxon>
        <taxon>Papilionoideae</taxon>
        <taxon>50 kb inversion clade</taxon>
        <taxon>genistoids sensu lato</taxon>
        <taxon>core genistoids</taxon>
        <taxon>Genisteae</taxon>
        <taxon>Lupinus</taxon>
    </lineage>
</organism>
<evidence type="ECO:0000256" key="1">
    <source>
        <dbReference type="SAM" id="MobiDB-lite"/>
    </source>
</evidence>
<evidence type="ECO:0000313" key="2">
    <source>
        <dbReference type="EMBL" id="OIV89143.1"/>
    </source>
</evidence>
<accession>A0A1J7FMM8</accession>
<feature type="compositionally biased region" description="Polar residues" evidence="1">
    <location>
        <begin position="114"/>
        <end position="128"/>
    </location>
</feature>
<keyword evidence="3" id="KW-1185">Reference proteome</keyword>
<proteinExistence type="predicted"/>
<feature type="compositionally biased region" description="Polar residues" evidence="1">
    <location>
        <begin position="42"/>
        <end position="55"/>
    </location>
</feature>
<gene>
    <name evidence="2" type="ORF">TanjilG_26460</name>
</gene>
<protein>
    <submittedName>
        <fullName evidence="2">Uncharacterized protein</fullName>
    </submittedName>
</protein>
<feature type="compositionally biased region" description="Polar residues" evidence="1">
    <location>
        <begin position="12"/>
        <end position="21"/>
    </location>
</feature>
<evidence type="ECO:0000313" key="3">
    <source>
        <dbReference type="Proteomes" id="UP000188354"/>
    </source>
</evidence>
<dbReference type="AlphaFoldDB" id="A0A1J7FMM8"/>
<name>A0A1J7FMM8_LUPAN</name>
<feature type="compositionally biased region" description="Basic and acidic residues" evidence="1">
    <location>
        <begin position="130"/>
        <end position="140"/>
    </location>
</feature>